<feature type="non-terminal residue" evidence="1">
    <location>
        <position position="1"/>
    </location>
</feature>
<organism evidence="1 3">
    <name type="scientific">Didymodactylos carnosus</name>
    <dbReference type="NCBI Taxonomy" id="1234261"/>
    <lineage>
        <taxon>Eukaryota</taxon>
        <taxon>Metazoa</taxon>
        <taxon>Spiralia</taxon>
        <taxon>Gnathifera</taxon>
        <taxon>Rotifera</taxon>
        <taxon>Eurotatoria</taxon>
        <taxon>Bdelloidea</taxon>
        <taxon>Philodinida</taxon>
        <taxon>Philodinidae</taxon>
        <taxon>Didymodactylos</taxon>
    </lineage>
</organism>
<dbReference type="AlphaFoldDB" id="A0A8S2DMF9"/>
<proteinExistence type="predicted"/>
<dbReference type="Proteomes" id="UP000682733">
    <property type="component" value="Unassembled WGS sequence"/>
</dbReference>
<reference evidence="1" key="1">
    <citation type="submission" date="2021-02" db="EMBL/GenBank/DDBJ databases">
        <authorList>
            <person name="Nowell W R."/>
        </authorList>
    </citation>
    <scope>NUCLEOTIDE SEQUENCE</scope>
</reference>
<comment type="caution">
    <text evidence="1">The sequence shown here is derived from an EMBL/GenBank/DDBJ whole genome shotgun (WGS) entry which is preliminary data.</text>
</comment>
<evidence type="ECO:0000313" key="1">
    <source>
        <dbReference type="EMBL" id="CAF1002857.1"/>
    </source>
</evidence>
<accession>A0A8S2DMF9</accession>
<dbReference type="EMBL" id="CAJOBA010006416">
    <property type="protein sequence ID" value="CAF3772178.1"/>
    <property type="molecule type" value="Genomic_DNA"/>
</dbReference>
<name>A0A8S2DMF9_9BILA</name>
<dbReference type="EMBL" id="CAJNOK010006408">
    <property type="protein sequence ID" value="CAF1002857.1"/>
    <property type="molecule type" value="Genomic_DNA"/>
</dbReference>
<protein>
    <submittedName>
        <fullName evidence="1">Uncharacterized protein</fullName>
    </submittedName>
</protein>
<gene>
    <name evidence="1" type="ORF">OVA965_LOCUS14648</name>
    <name evidence="2" type="ORF">TMI583_LOCUS14652</name>
</gene>
<evidence type="ECO:0000313" key="2">
    <source>
        <dbReference type="EMBL" id="CAF3772178.1"/>
    </source>
</evidence>
<dbReference type="Proteomes" id="UP000677228">
    <property type="component" value="Unassembled WGS sequence"/>
</dbReference>
<evidence type="ECO:0000313" key="3">
    <source>
        <dbReference type="Proteomes" id="UP000677228"/>
    </source>
</evidence>
<sequence>MTGNFTCEVLVRGEYRDLYDQAGKKLKLVELSNITK</sequence>